<protein>
    <submittedName>
        <fullName evidence="2">Glucose dehydrogenase</fullName>
    </submittedName>
</protein>
<keyword evidence="3" id="KW-1185">Reference proteome</keyword>
<sequence>MNQRSGVSRNNGQAQPGSGGKWRLATVVLALALGAFGMALFGGGVWLIALGGSWYYALTGAGCVITAALLWGQRRGALHLFGVIWVLTVIWALWEVGLNWWGLVPRLVAMTVILLLILFLSPALRRAPHRTAA</sequence>
<comment type="caution">
    <text evidence="2">The sequence shown here is derived from an EMBL/GenBank/DDBJ whole genome shotgun (WGS) entry which is preliminary data.</text>
</comment>
<gene>
    <name evidence="2" type="ORF">KW869_16065</name>
</gene>
<keyword evidence="1" id="KW-0472">Membrane</keyword>
<keyword evidence="1" id="KW-0812">Transmembrane</keyword>
<evidence type="ECO:0000256" key="1">
    <source>
        <dbReference type="SAM" id="Phobius"/>
    </source>
</evidence>
<name>A0ABW8NYP4_9PSED</name>
<feature type="transmembrane region" description="Helical" evidence="1">
    <location>
        <begin position="78"/>
        <end position="94"/>
    </location>
</feature>
<feature type="transmembrane region" description="Helical" evidence="1">
    <location>
        <begin position="54"/>
        <end position="71"/>
    </location>
</feature>
<organism evidence="2 3">
    <name type="scientific">Pseudomonas urmiensis</name>
    <dbReference type="NCBI Taxonomy" id="2745493"/>
    <lineage>
        <taxon>Bacteria</taxon>
        <taxon>Pseudomonadati</taxon>
        <taxon>Pseudomonadota</taxon>
        <taxon>Gammaproteobacteria</taxon>
        <taxon>Pseudomonadales</taxon>
        <taxon>Pseudomonadaceae</taxon>
        <taxon>Pseudomonas</taxon>
    </lineage>
</organism>
<accession>A0ABW8NYP4</accession>
<reference evidence="2 3" key="1">
    <citation type="journal article" date="2012" name="Plant Soil">
        <title>Screening of plant growth-promoting traits in arsenic-resistant bacteria isolated from the rhizosphere of soybean plants from Argentinean agricultural soil.</title>
        <authorList>
            <person name="Wevar Oller A.L."/>
            <person name="Talano M.A."/>
            <person name="Agostini E."/>
        </authorList>
    </citation>
    <scope>NUCLEOTIDE SEQUENCE [LARGE SCALE GENOMIC DNA]</scope>
    <source>
        <strain evidence="2 3">AW4</strain>
    </source>
</reference>
<dbReference type="EMBL" id="JAHWXS010000017">
    <property type="protein sequence ID" value="MFK5735050.1"/>
    <property type="molecule type" value="Genomic_DNA"/>
</dbReference>
<dbReference type="Proteomes" id="UP001621534">
    <property type="component" value="Unassembled WGS sequence"/>
</dbReference>
<proteinExistence type="predicted"/>
<evidence type="ECO:0000313" key="2">
    <source>
        <dbReference type="EMBL" id="MFK5735050.1"/>
    </source>
</evidence>
<feature type="transmembrane region" description="Helical" evidence="1">
    <location>
        <begin position="100"/>
        <end position="120"/>
    </location>
</feature>
<evidence type="ECO:0000313" key="3">
    <source>
        <dbReference type="Proteomes" id="UP001621534"/>
    </source>
</evidence>
<keyword evidence="1" id="KW-1133">Transmembrane helix</keyword>
<feature type="transmembrane region" description="Helical" evidence="1">
    <location>
        <begin position="24"/>
        <end position="48"/>
    </location>
</feature>